<accession>A0A383DIU7</accession>
<protein>
    <submittedName>
        <fullName evidence="1">Uncharacterized protein</fullName>
    </submittedName>
</protein>
<feature type="non-terminal residue" evidence="1">
    <location>
        <position position="1"/>
    </location>
</feature>
<sequence>VFQRVHSFKDPSPKKNVVDTREAPDAALNVMPHSIRVARGMRFMSHNRK</sequence>
<dbReference type="EMBL" id="UINC01217265">
    <property type="protein sequence ID" value="SVE43788.1"/>
    <property type="molecule type" value="Genomic_DNA"/>
</dbReference>
<evidence type="ECO:0000313" key="1">
    <source>
        <dbReference type="EMBL" id="SVE43788.1"/>
    </source>
</evidence>
<gene>
    <name evidence="1" type="ORF">METZ01_LOCUS496642</name>
</gene>
<name>A0A383DIU7_9ZZZZ</name>
<proteinExistence type="predicted"/>
<reference evidence="1" key="1">
    <citation type="submission" date="2018-05" db="EMBL/GenBank/DDBJ databases">
        <authorList>
            <person name="Lanie J.A."/>
            <person name="Ng W.-L."/>
            <person name="Kazmierczak K.M."/>
            <person name="Andrzejewski T.M."/>
            <person name="Davidsen T.M."/>
            <person name="Wayne K.J."/>
            <person name="Tettelin H."/>
            <person name="Glass J.I."/>
            <person name="Rusch D."/>
            <person name="Podicherti R."/>
            <person name="Tsui H.-C.T."/>
            <person name="Winkler M.E."/>
        </authorList>
    </citation>
    <scope>NUCLEOTIDE SEQUENCE</scope>
</reference>
<dbReference type="AlphaFoldDB" id="A0A383DIU7"/>
<organism evidence="1">
    <name type="scientific">marine metagenome</name>
    <dbReference type="NCBI Taxonomy" id="408172"/>
    <lineage>
        <taxon>unclassified sequences</taxon>
        <taxon>metagenomes</taxon>
        <taxon>ecological metagenomes</taxon>
    </lineage>
</organism>